<dbReference type="Proteomes" id="UP000187203">
    <property type="component" value="Unassembled WGS sequence"/>
</dbReference>
<proteinExistence type="inferred from homology"/>
<dbReference type="STRING" id="93759.A0A1R3GZA6"/>
<accession>A0A1R3GZA6</accession>
<reference evidence="6" key="1">
    <citation type="submission" date="2013-09" db="EMBL/GenBank/DDBJ databases">
        <title>Corchorus olitorius genome sequencing.</title>
        <authorList>
            <person name="Alam M."/>
            <person name="Haque M.S."/>
            <person name="Islam M.S."/>
            <person name="Emdad E.M."/>
            <person name="Islam M.M."/>
            <person name="Ahmed B."/>
            <person name="Halim A."/>
            <person name="Hossen Q.M.M."/>
            <person name="Hossain M.Z."/>
            <person name="Ahmed R."/>
            <person name="Khan M.M."/>
            <person name="Islam R."/>
            <person name="Rashid M.M."/>
            <person name="Khan S.A."/>
            <person name="Rahman M.S."/>
            <person name="Alam M."/>
            <person name="Yahiya A.S."/>
            <person name="Khan M.S."/>
            <person name="Azam M.S."/>
            <person name="Haque T."/>
            <person name="Lashkar M.Z.H."/>
            <person name="Akhand A.I."/>
            <person name="Morshed G."/>
            <person name="Roy S."/>
            <person name="Uddin K.S."/>
            <person name="Rabeya T."/>
            <person name="Hossain A.S."/>
            <person name="Chowdhury A."/>
            <person name="Snigdha A.R."/>
            <person name="Mortoza M.S."/>
            <person name="Matin S.A."/>
            <person name="Hoque S.M.E."/>
            <person name="Islam M.K."/>
            <person name="Roy D.K."/>
            <person name="Haider R."/>
            <person name="Moosa M.M."/>
            <person name="Elias S.M."/>
            <person name="Hasan A.M."/>
            <person name="Jahan S."/>
            <person name="Shafiuddin M."/>
            <person name="Mahmood N."/>
            <person name="Shommy N.S."/>
        </authorList>
    </citation>
    <scope>NUCLEOTIDE SEQUENCE [LARGE SCALE GENOMIC DNA]</scope>
    <source>
        <strain evidence="6">cv. O-4</strain>
    </source>
</reference>
<protein>
    <recommendedName>
        <fullName evidence="4">Legume lectin domain-containing protein</fullName>
    </recommendedName>
</protein>
<comment type="similarity">
    <text evidence="1">Belongs to the leguminous lectin family.</text>
</comment>
<dbReference type="Pfam" id="PF00139">
    <property type="entry name" value="Lectin_legB"/>
    <property type="match status" value="1"/>
</dbReference>
<evidence type="ECO:0000256" key="2">
    <source>
        <dbReference type="ARBA" id="ARBA00022734"/>
    </source>
</evidence>
<evidence type="ECO:0000256" key="3">
    <source>
        <dbReference type="SAM" id="SignalP"/>
    </source>
</evidence>
<evidence type="ECO:0000259" key="4">
    <source>
        <dbReference type="Pfam" id="PF00139"/>
    </source>
</evidence>
<feature type="domain" description="Legume lectin" evidence="4">
    <location>
        <begin position="23"/>
        <end position="114"/>
    </location>
</feature>
<dbReference type="InterPro" id="IPR001220">
    <property type="entry name" value="Legume_lectin_dom"/>
</dbReference>
<dbReference type="SUPFAM" id="SSF49899">
    <property type="entry name" value="Concanavalin A-like lectins/glucanases"/>
    <property type="match status" value="1"/>
</dbReference>
<keyword evidence="3" id="KW-0732">Signal</keyword>
<dbReference type="Gene3D" id="2.60.120.200">
    <property type="match status" value="1"/>
</dbReference>
<gene>
    <name evidence="5" type="ORF">COLO4_32430</name>
</gene>
<dbReference type="AlphaFoldDB" id="A0A1R3GZA6"/>
<evidence type="ECO:0000313" key="5">
    <source>
        <dbReference type="EMBL" id="OMO63458.1"/>
    </source>
</evidence>
<dbReference type="InterPro" id="IPR013320">
    <property type="entry name" value="ConA-like_dom_sf"/>
</dbReference>
<comment type="caution">
    <text evidence="5">The sequence shown here is derived from an EMBL/GenBank/DDBJ whole genome shotgun (WGS) entry which is preliminary data.</text>
</comment>
<dbReference type="OrthoDB" id="2014828at2759"/>
<evidence type="ECO:0000256" key="1">
    <source>
        <dbReference type="ARBA" id="ARBA00007606"/>
    </source>
</evidence>
<sequence>MAAAHIFALFFFILNLPNLLHGLQFNFANFSSEPNLNRSGEAVYNDHKLFLTKNTVGVGLNNSVGRAVYPEKFHLWDSLTNTAADFDTNFSFTISMLSPPNGGDGIAFFIAANNSDALEPGLKEDVSD</sequence>
<evidence type="ECO:0000313" key="6">
    <source>
        <dbReference type="Proteomes" id="UP000187203"/>
    </source>
</evidence>
<dbReference type="PANTHER" id="PTHR32401:SF47">
    <property type="entry name" value="LEGUME LECTIN DOMAIN-CONTAINING PROTEIN"/>
    <property type="match status" value="1"/>
</dbReference>
<dbReference type="PANTHER" id="PTHR32401">
    <property type="entry name" value="CONCANAVALIN A-LIKE LECTIN FAMILY PROTEIN"/>
    <property type="match status" value="1"/>
</dbReference>
<dbReference type="InterPro" id="IPR050258">
    <property type="entry name" value="Leguminous_Lectin"/>
</dbReference>
<keyword evidence="2" id="KW-0430">Lectin</keyword>
<organism evidence="5 6">
    <name type="scientific">Corchorus olitorius</name>
    <dbReference type="NCBI Taxonomy" id="93759"/>
    <lineage>
        <taxon>Eukaryota</taxon>
        <taxon>Viridiplantae</taxon>
        <taxon>Streptophyta</taxon>
        <taxon>Embryophyta</taxon>
        <taxon>Tracheophyta</taxon>
        <taxon>Spermatophyta</taxon>
        <taxon>Magnoliopsida</taxon>
        <taxon>eudicotyledons</taxon>
        <taxon>Gunneridae</taxon>
        <taxon>Pentapetalae</taxon>
        <taxon>rosids</taxon>
        <taxon>malvids</taxon>
        <taxon>Malvales</taxon>
        <taxon>Malvaceae</taxon>
        <taxon>Grewioideae</taxon>
        <taxon>Apeibeae</taxon>
        <taxon>Corchorus</taxon>
    </lineage>
</organism>
<feature type="signal peptide" evidence="3">
    <location>
        <begin position="1"/>
        <end position="22"/>
    </location>
</feature>
<name>A0A1R3GZA6_9ROSI</name>
<keyword evidence="6" id="KW-1185">Reference proteome</keyword>
<feature type="chain" id="PRO_5010225458" description="Legume lectin domain-containing protein" evidence="3">
    <location>
        <begin position="23"/>
        <end position="128"/>
    </location>
</feature>
<dbReference type="EMBL" id="AWUE01021116">
    <property type="protein sequence ID" value="OMO63458.1"/>
    <property type="molecule type" value="Genomic_DNA"/>
</dbReference>
<dbReference type="GO" id="GO:0030246">
    <property type="term" value="F:carbohydrate binding"/>
    <property type="evidence" value="ECO:0007669"/>
    <property type="project" value="UniProtKB-KW"/>
</dbReference>